<dbReference type="Proteomes" id="UP000515258">
    <property type="component" value="Segment"/>
</dbReference>
<accession>A0A7G5B7Z1</accession>
<dbReference type="EMBL" id="MT740726">
    <property type="protein sequence ID" value="QMV32414.1"/>
    <property type="molecule type" value="Genomic_DNA"/>
</dbReference>
<evidence type="ECO:0000313" key="1">
    <source>
        <dbReference type="EMBL" id="QMV32414.1"/>
    </source>
</evidence>
<evidence type="ECO:0000313" key="2">
    <source>
        <dbReference type="Proteomes" id="UP000515258"/>
    </source>
</evidence>
<organism evidence="1 2">
    <name type="scientific">Ralstonia phage Albius</name>
    <dbReference type="NCBI Taxonomy" id="2759712"/>
    <lineage>
        <taxon>Viruses</taxon>
        <taxon>Duplodnaviria</taxon>
        <taxon>Heunggongvirae</taxon>
        <taxon>Uroviricota</taxon>
        <taxon>Caudoviricetes</taxon>
        <taxon>Rahariannevirus</taxon>
        <taxon>Rahariannevirus raharianne</taxon>
    </lineage>
</organism>
<sequence length="162" mass="17488">MKTFNNFGAFAAHLGKLAVTGPAVMHHVLDVSAAEIQKTAQGMIGDYQSAVGPFPAWEELAESTQAERARLGFSENDPGYRSGDMQASIQKIVDGMTAVIGSKDQHLVWFDQGTLKQPPRPVFGPAAIHSRERVQGLIGRSIFAWLAGRGWRRPSIEGGGSK</sequence>
<name>A0A7G5B7Z1_9CAUD</name>
<gene>
    <name evidence="1" type="ORF">U2_00039</name>
</gene>
<reference evidence="1 2" key="1">
    <citation type="submission" date="2020-07" db="EMBL/GenBank/DDBJ databases">
        <title>Ralstonia phages.</title>
        <authorList>
            <person name="Trotereau A."/>
            <person name="Boyer C."/>
            <person name="Torres-Barcelo C."/>
        </authorList>
    </citation>
    <scope>NUCLEOTIDE SEQUENCE [LARGE SCALE GENOMIC DNA]</scope>
</reference>
<proteinExistence type="predicted"/>
<protein>
    <submittedName>
        <fullName evidence="1">Neck protein</fullName>
    </submittedName>
</protein>